<organism evidence="2 3">
    <name type="scientific">Penaeus monodon nudivirus</name>
    <dbReference type="NCBI Taxonomy" id="1529056"/>
    <lineage>
        <taxon>Viruses</taxon>
        <taxon>Viruses incertae sedis</taxon>
        <taxon>Naldaviricetes</taxon>
        <taxon>Lefavirales</taxon>
        <taxon>Nudiviridae</taxon>
        <taxon>Gammanudivirus</taxon>
        <taxon>Gammanudivirus pemonodonis</taxon>
    </lineage>
</organism>
<evidence type="ECO:0000313" key="2">
    <source>
        <dbReference type="EMBL" id="AII15896.1"/>
    </source>
</evidence>
<keyword evidence="1" id="KW-0472">Membrane</keyword>
<dbReference type="RefSeq" id="YP_009051946.1">
    <property type="nucleotide sequence ID" value="NC_024692.1"/>
</dbReference>
<dbReference type="Proteomes" id="UP000203413">
    <property type="component" value="Segment"/>
</dbReference>
<keyword evidence="1" id="KW-0812">Transmembrane</keyword>
<evidence type="ECO:0000313" key="3">
    <source>
        <dbReference type="Proteomes" id="UP000203413"/>
    </source>
</evidence>
<reference evidence="2 3" key="1">
    <citation type="journal article" date="2014" name="BMC Genomics">
        <title>The genome and occlusion bodies of marine Penaeus monodon nudivirus (PmNV, also known as MBV and PemoNPV) suggest that it should be assigned to a new nudivirus genus that is distinct from the terrestrial nudiviruses.</title>
        <authorList>
            <person name="Yang Y.T."/>
            <person name="Lee D.Y."/>
            <person name="Wang Y."/>
            <person name="Hu J.M."/>
            <person name="Li W.H."/>
            <person name="Leu J.H."/>
            <person name="Chang G.D."/>
            <person name="Ke H.M."/>
            <person name="Kang S.T."/>
            <person name="Lin S.S."/>
            <person name="Kou G.H."/>
            <person name="Lo C.F."/>
        </authorList>
    </citation>
    <scope>NUCLEOTIDE SEQUENCE [LARGE SCALE GENOMIC DNA]</scope>
    <source>
        <strain evidence="2">Indonesia</strain>
    </source>
</reference>
<evidence type="ECO:0000256" key="1">
    <source>
        <dbReference type="SAM" id="Phobius"/>
    </source>
</evidence>
<protein>
    <submittedName>
        <fullName evidence="2">Uncharacterized protein</fullName>
    </submittedName>
</protein>
<name>A0A076FJ22_9VIRU</name>
<accession>A0A076FJ22</accession>
<dbReference type="EMBL" id="KJ184318">
    <property type="protein sequence ID" value="AII15896.1"/>
    <property type="molecule type" value="Genomic_DNA"/>
</dbReference>
<keyword evidence="3" id="KW-1185">Reference proteome</keyword>
<gene>
    <name evidence="2" type="ORF">PmNV_108</name>
</gene>
<feature type="transmembrane region" description="Helical" evidence="1">
    <location>
        <begin position="7"/>
        <end position="26"/>
    </location>
</feature>
<dbReference type="KEGG" id="vg:20098414"/>
<dbReference type="GeneID" id="20098414"/>
<keyword evidence="1" id="KW-1133">Transmembrane helix</keyword>
<sequence>MFNIIIVIYSFIVIRNFVLVLVSFLFSDSIINTALWDSWKSYKLDIPNLEPSINKKLLHSLCMNNVILAFTYDIIRNKKTRKLMTIFKVLPSPKIKSLRNIWKKYYTDPDELTNIELDFNVYLCKEIVLTFLPNANNIKCSECSQITFQEEAYCINEKCSKFAKFIDYKKYISNDRGKVLKTLEDLLSEKTDNLICKQCINCKVCKRMDVKCKRHKVCTHFNTSRQYFHMLNKLAYKYSSEDV</sequence>
<proteinExistence type="predicted"/>